<dbReference type="InterPro" id="IPR011990">
    <property type="entry name" value="TPR-like_helical_dom_sf"/>
</dbReference>
<protein>
    <submittedName>
        <fullName evidence="3">Pentatricopeptide repeat-containing-like protein</fullName>
    </submittedName>
</protein>
<dbReference type="NCBIfam" id="TIGR00756">
    <property type="entry name" value="PPR"/>
    <property type="match status" value="1"/>
</dbReference>
<evidence type="ECO:0000256" key="1">
    <source>
        <dbReference type="ARBA" id="ARBA00022737"/>
    </source>
</evidence>
<dbReference type="AlphaFoldDB" id="A0A443NIM1"/>
<dbReference type="Gene3D" id="1.25.40.10">
    <property type="entry name" value="Tetratricopeptide repeat domain"/>
    <property type="match status" value="1"/>
</dbReference>
<organism evidence="3 4">
    <name type="scientific">Cinnamomum micranthum f. kanehirae</name>
    <dbReference type="NCBI Taxonomy" id="337451"/>
    <lineage>
        <taxon>Eukaryota</taxon>
        <taxon>Viridiplantae</taxon>
        <taxon>Streptophyta</taxon>
        <taxon>Embryophyta</taxon>
        <taxon>Tracheophyta</taxon>
        <taxon>Spermatophyta</taxon>
        <taxon>Magnoliopsida</taxon>
        <taxon>Magnoliidae</taxon>
        <taxon>Laurales</taxon>
        <taxon>Lauraceae</taxon>
        <taxon>Cinnamomum</taxon>
    </lineage>
</organism>
<dbReference type="EMBL" id="QPKB01000003">
    <property type="protein sequence ID" value="RWR78366.1"/>
    <property type="molecule type" value="Genomic_DNA"/>
</dbReference>
<evidence type="ECO:0000256" key="2">
    <source>
        <dbReference type="PROSITE-ProRule" id="PRU00708"/>
    </source>
</evidence>
<gene>
    <name evidence="3" type="ORF">CKAN_00689200</name>
</gene>
<dbReference type="STRING" id="337451.A0A443NIM1"/>
<dbReference type="InterPro" id="IPR002885">
    <property type="entry name" value="PPR_rpt"/>
</dbReference>
<dbReference type="OrthoDB" id="1939482at2759"/>
<dbReference type="Pfam" id="PF01535">
    <property type="entry name" value="PPR"/>
    <property type="match status" value="1"/>
</dbReference>
<keyword evidence="4" id="KW-1185">Reference proteome</keyword>
<dbReference type="GO" id="GO:0009451">
    <property type="term" value="P:RNA modification"/>
    <property type="evidence" value="ECO:0007669"/>
    <property type="project" value="InterPro"/>
</dbReference>
<name>A0A443NIM1_9MAGN</name>
<sequence length="160" mass="18250">MVRKKTQILKSTFISYESGSCRSFISRTSQILENPRNPDDQKRHPIVNRSQIPYLCISSLNSIITKFSENGDLVSAHNLFDQMPDRHAVSWNSMMSAYALNNQPDRVFELFLAMLRDDFKPNPTSFSVALSSCGFESGQTVSRCVCGHFTDHYVCKMQRV</sequence>
<dbReference type="Pfam" id="PF13041">
    <property type="entry name" value="PPR_2"/>
    <property type="match status" value="1"/>
</dbReference>
<proteinExistence type="predicted"/>
<evidence type="ECO:0000313" key="3">
    <source>
        <dbReference type="EMBL" id="RWR78366.1"/>
    </source>
</evidence>
<evidence type="ECO:0000313" key="4">
    <source>
        <dbReference type="Proteomes" id="UP000283530"/>
    </source>
</evidence>
<accession>A0A443NIM1</accession>
<comment type="caution">
    <text evidence="3">The sequence shown here is derived from an EMBL/GenBank/DDBJ whole genome shotgun (WGS) entry which is preliminary data.</text>
</comment>
<reference evidence="3 4" key="1">
    <citation type="journal article" date="2019" name="Nat. Plants">
        <title>Stout camphor tree genome fills gaps in understanding of flowering plant genome evolution.</title>
        <authorList>
            <person name="Chaw S.M."/>
            <person name="Liu Y.C."/>
            <person name="Wu Y.W."/>
            <person name="Wang H.Y."/>
            <person name="Lin C.I."/>
            <person name="Wu C.S."/>
            <person name="Ke H.M."/>
            <person name="Chang L.Y."/>
            <person name="Hsu C.Y."/>
            <person name="Yang H.T."/>
            <person name="Sudianto E."/>
            <person name="Hsu M.H."/>
            <person name="Wu K.P."/>
            <person name="Wang L.N."/>
            <person name="Leebens-Mack J.H."/>
            <person name="Tsai I.J."/>
        </authorList>
    </citation>
    <scope>NUCLEOTIDE SEQUENCE [LARGE SCALE GENOMIC DNA]</scope>
    <source>
        <strain evidence="4">cv. Chaw 1501</strain>
        <tissue evidence="3">Young leaves</tissue>
    </source>
</reference>
<dbReference type="PANTHER" id="PTHR47926">
    <property type="entry name" value="PENTATRICOPEPTIDE REPEAT-CONTAINING PROTEIN"/>
    <property type="match status" value="1"/>
</dbReference>
<dbReference type="GO" id="GO:0003723">
    <property type="term" value="F:RNA binding"/>
    <property type="evidence" value="ECO:0007669"/>
    <property type="project" value="InterPro"/>
</dbReference>
<feature type="repeat" description="PPR" evidence="2">
    <location>
        <begin position="87"/>
        <end position="121"/>
    </location>
</feature>
<dbReference type="PROSITE" id="PS51375">
    <property type="entry name" value="PPR"/>
    <property type="match status" value="1"/>
</dbReference>
<dbReference type="InterPro" id="IPR046960">
    <property type="entry name" value="PPR_At4g14850-like_plant"/>
</dbReference>
<dbReference type="Proteomes" id="UP000283530">
    <property type="component" value="Unassembled WGS sequence"/>
</dbReference>
<keyword evidence="1" id="KW-0677">Repeat</keyword>